<name>A0A1I3I2F3_9HYPH</name>
<dbReference type="GO" id="GO:0005829">
    <property type="term" value="C:cytosol"/>
    <property type="evidence" value="ECO:0007669"/>
    <property type="project" value="TreeGrafter"/>
</dbReference>
<organism evidence="2 3">
    <name type="scientific">Aquamicrobium aerolatum DSM 21857</name>
    <dbReference type="NCBI Taxonomy" id="1121003"/>
    <lineage>
        <taxon>Bacteria</taxon>
        <taxon>Pseudomonadati</taxon>
        <taxon>Pseudomonadota</taxon>
        <taxon>Alphaproteobacteria</taxon>
        <taxon>Hyphomicrobiales</taxon>
        <taxon>Phyllobacteriaceae</taxon>
        <taxon>Aerobium</taxon>
    </lineage>
</organism>
<accession>A0A1I3I2F3</accession>
<evidence type="ECO:0000259" key="1">
    <source>
        <dbReference type="Pfam" id="PF02538"/>
    </source>
</evidence>
<dbReference type="PANTHER" id="PTHR11365:SF23">
    <property type="entry name" value="HYPOTHETICAL 5-OXOPROLINASE (EUROFUNG)-RELATED"/>
    <property type="match status" value="1"/>
</dbReference>
<dbReference type="AlphaFoldDB" id="A0A1I3I2F3"/>
<dbReference type="GO" id="GO:0017168">
    <property type="term" value="F:5-oxoprolinase (ATP-hydrolyzing) activity"/>
    <property type="evidence" value="ECO:0007669"/>
    <property type="project" value="TreeGrafter"/>
</dbReference>
<evidence type="ECO:0000313" key="3">
    <source>
        <dbReference type="Proteomes" id="UP000242763"/>
    </source>
</evidence>
<feature type="domain" description="Hydantoinase B/oxoprolinase" evidence="1">
    <location>
        <begin position="4"/>
        <end position="530"/>
    </location>
</feature>
<dbReference type="RefSeq" id="WP_091517907.1">
    <property type="nucleotide sequence ID" value="NZ_FORF01000002.1"/>
</dbReference>
<dbReference type="GO" id="GO:0006749">
    <property type="term" value="P:glutathione metabolic process"/>
    <property type="evidence" value="ECO:0007669"/>
    <property type="project" value="TreeGrafter"/>
</dbReference>
<keyword evidence="3" id="KW-1185">Reference proteome</keyword>
<dbReference type="Pfam" id="PF02538">
    <property type="entry name" value="Hydantoinase_B"/>
    <property type="match status" value="1"/>
</dbReference>
<sequence>MQLDPVTLEIISRKLIALTDEIYFTVQRTARSSYVNEVADFAVALLDTNGDVFAYPPSASFNFLIDTNFKTAIEAVPDLEPGDVIITNDPYTSGGLSTHLPDVHLIQPYFHEGRIVGYGWSFIHSLDFGGNVPGSVSAASHEIFQEGFRIPPMKLRKGDALNEELLSLIRLNTRVPDVTIADFKAMMGALETGNRRYGDVIERFGVDTVLQAQVDLLNYTAARARDVLRRIPDGVYDFWDYLDDDVVTNIPLRVRLRMEVKDGQVLLDLTGTDPETQSAFNVPSLGRRMYWLSFRLTGIITTFDPDIPRNAGLYRGISVRNQPGSVFDARPPIAVGLRHSAPYRLFDCVTGAVLQANPEIMSAAMGGSMATFRFTEKMPDDTLRVEVVEPLRSGMGALDGRDGVDARDNSINNMRNRPLELVEMEQGLRVLRYDINPDSGGAGKYRGGVGQSLTVELTGENGGDIQISGLERSRMAPWGYAGGKSGALVSAVINEGRPDERPVPKGMPVRLKRGDTVTLRMPGGGGIGNPMERDPAAVETDVRRGFVSAEAARAVYGVVISDGAVDADATAQLRSTAQEQADELFSFGTQRLAWESVFPDEVMLDINRRLYALPRARRHDVRKEIFYSALPALREGTKIPLDQLISDPSEARARLAEALDRLLPAHAPA</sequence>
<dbReference type="InterPro" id="IPR045079">
    <property type="entry name" value="Oxoprolinase-like"/>
</dbReference>
<dbReference type="EMBL" id="FORF01000002">
    <property type="protein sequence ID" value="SFI42195.1"/>
    <property type="molecule type" value="Genomic_DNA"/>
</dbReference>
<dbReference type="InterPro" id="IPR003692">
    <property type="entry name" value="Hydantoinase_B"/>
</dbReference>
<protein>
    <submittedName>
        <fullName evidence="2">N-methylhydantoinase B</fullName>
    </submittedName>
</protein>
<proteinExistence type="predicted"/>
<evidence type="ECO:0000313" key="2">
    <source>
        <dbReference type="EMBL" id="SFI42195.1"/>
    </source>
</evidence>
<dbReference type="STRING" id="1121003.SAMN03080618_00365"/>
<reference evidence="3" key="1">
    <citation type="submission" date="2016-10" db="EMBL/GenBank/DDBJ databases">
        <authorList>
            <person name="Varghese N."/>
            <person name="Submissions S."/>
        </authorList>
    </citation>
    <scope>NUCLEOTIDE SEQUENCE [LARGE SCALE GENOMIC DNA]</scope>
    <source>
        <strain evidence="3">DSM 21857</strain>
    </source>
</reference>
<dbReference type="Proteomes" id="UP000242763">
    <property type="component" value="Unassembled WGS sequence"/>
</dbReference>
<gene>
    <name evidence="2" type="ORF">SAMN03080618_00365</name>
</gene>
<dbReference type="PANTHER" id="PTHR11365">
    <property type="entry name" value="5-OXOPROLINASE RELATED"/>
    <property type="match status" value="1"/>
</dbReference>
<dbReference type="OrthoDB" id="9761586at2"/>